<proteinExistence type="predicted"/>
<dbReference type="PANTHER" id="PTHR47691:SF3">
    <property type="entry name" value="HTH-TYPE TRANSCRIPTIONAL REGULATOR RV0890C-RELATED"/>
    <property type="match status" value="1"/>
</dbReference>
<sequence>MLLGPGGVGKTALAVRWADNARDRFPDGQLYVDLGGFGGNDPVDPSEALGELLRALGTAPQRVPVTLAEQVALYRSVTAERTLLVLLDNAYSTAQVRALLPAGRSGVLVTSRVRLVGLVADGARLVDLAPLCPAESVLLLSRATGAGRIDREPVEAAQIADICAGLPIALCVAAARLAARPRLSVRRMALDLASETYRLSRLSRTDGLSVQATFDISYRSLQPDVARFYRRLALHPGPEFGAGVAAALLPAEDGNTGDPSGETDPNDPGTRADAMLEALLEASLLEEVTEGHFRFHDLVRLHARQKLERDEPEPERQAVLRGILEWYLAAAREADLVVTPYRRRLPYGYLTRPWNLPRFADRQEALDWLERERVNLIGAGRTALRHGHAALAWQLSDVTWPLLLHRKHYRDRLEIDQRGVEAARSWGDPWAEADMLKRLGRVCTKLGDHEAAERHIRDAILRYREAGDIRGGLDAEEGLAALYRDSGREDRAVEMFSRLVDANREQRDERSTGLSLISLGMLLTGLGQPERATVLLRQAEVIFAGLADVDPHNGARVLIGLAGALLGTDDLAGAERAATEAARRMRELGSEHEYAEALDQLGQVARRRGETVAARAYHLQALEIFIRLGSSRALGLRRRLDEPAGDLGPDGPENPVGPAVDPGGEPDAGGVGQLAPR</sequence>
<name>A0ABS0GT69_9ACTN</name>
<evidence type="ECO:0000256" key="1">
    <source>
        <dbReference type="SAM" id="MobiDB-lite"/>
    </source>
</evidence>
<reference evidence="2 3" key="1">
    <citation type="submission" date="2020-11" db="EMBL/GenBank/DDBJ databases">
        <title>A novel isolate from a Black sea contaminated sediment with potential to produce alkanes: Plantactinospora alkalitolerans sp. nov.</title>
        <authorList>
            <person name="Carro L."/>
            <person name="Veyisoglu A."/>
            <person name="Guven K."/>
            <person name="Schumann P."/>
            <person name="Klenk H.-P."/>
            <person name="Sahin N."/>
        </authorList>
    </citation>
    <scope>NUCLEOTIDE SEQUENCE [LARGE SCALE GENOMIC DNA]</scope>
    <source>
        <strain evidence="2 3">S1510</strain>
    </source>
</reference>
<evidence type="ECO:0000313" key="3">
    <source>
        <dbReference type="Proteomes" id="UP000638560"/>
    </source>
</evidence>
<feature type="region of interest" description="Disordered" evidence="1">
    <location>
        <begin position="251"/>
        <end position="270"/>
    </location>
</feature>
<dbReference type="SUPFAM" id="SSF52540">
    <property type="entry name" value="P-loop containing nucleoside triphosphate hydrolases"/>
    <property type="match status" value="1"/>
</dbReference>
<organism evidence="2 3">
    <name type="scientific">Plantactinospora alkalitolerans</name>
    <dbReference type="NCBI Taxonomy" id="2789879"/>
    <lineage>
        <taxon>Bacteria</taxon>
        <taxon>Bacillati</taxon>
        <taxon>Actinomycetota</taxon>
        <taxon>Actinomycetes</taxon>
        <taxon>Micromonosporales</taxon>
        <taxon>Micromonosporaceae</taxon>
        <taxon>Plantactinospora</taxon>
    </lineage>
</organism>
<dbReference type="Gene3D" id="3.40.50.300">
    <property type="entry name" value="P-loop containing nucleotide triphosphate hydrolases"/>
    <property type="match status" value="1"/>
</dbReference>
<dbReference type="Proteomes" id="UP000638560">
    <property type="component" value="Unassembled WGS sequence"/>
</dbReference>
<feature type="region of interest" description="Disordered" evidence="1">
    <location>
        <begin position="640"/>
        <end position="677"/>
    </location>
</feature>
<dbReference type="InterPro" id="IPR019734">
    <property type="entry name" value="TPR_rpt"/>
</dbReference>
<dbReference type="SMART" id="SM00028">
    <property type="entry name" value="TPR"/>
    <property type="match status" value="5"/>
</dbReference>
<comment type="caution">
    <text evidence="2">The sequence shown here is derived from an EMBL/GenBank/DDBJ whole genome shotgun (WGS) entry which is preliminary data.</text>
</comment>
<dbReference type="PANTHER" id="PTHR47691">
    <property type="entry name" value="REGULATOR-RELATED"/>
    <property type="match status" value="1"/>
</dbReference>
<accession>A0ABS0GT69</accession>
<keyword evidence="3" id="KW-1185">Reference proteome</keyword>
<evidence type="ECO:0000313" key="2">
    <source>
        <dbReference type="EMBL" id="MBF9129392.1"/>
    </source>
</evidence>
<protein>
    <submittedName>
        <fullName evidence="2">Tetratricopeptide repeat protein</fullName>
    </submittedName>
</protein>
<dbReference type="EMBL" id="JADPUN010000116">
    <property type="protein sequence ID" value="MBF9129392.1"/>
    <property type="molecule type" value="Genomic_DNA"/>
</dbReference>
<dbReference type="InterPro" id="IPR011990">
    <property type="entry name" value="TPR-like_helical_dom_sf"/>
</dbReference>
<gene>
    <name evidence="2" type="ORF">I0C86_10460</name>
</gene>
<dbReference type="InterPro" id="IPR027417">
    <property type="entry name" value="P-loop_NTPase"/>
</dbReference>
<dbReference type="Gene3D" id="1.25.40.10">
    <property type="entry name" value="Tetratricopeptide repeat domain"/>
    <property type="match status" value="2"/>
</dbReference>
<feature type="compositionally biased region" description="Gly residues" evidence="1">
    <location>
        <begin position="666"/>
        <end position="677"/>
    </location>
</feature>
<dbReference type="SUPFAM" id="SSF48452">
    <property type="entry name" value="TPR-like"/>
    <property type="match status" value="2"/>
</dbReference>